<name>A0A2P2JQF2_RHIMU</name>
<sequence length="33" mass="3772">MSFLDDFQASKLRLSVLILISIDLSSVLYLKEI</sequence>
<proteinExistence type="predicted"/>
<dbReference type="AlphaFoldDB" id="A0A2P2JQF2"/>
<reference evidence="1" key="1">
    <citation type="submission" date="2018-02" db="EMBL/GenBank/DDBJ databases">
        <title>Rhizophora mucronata_Transcriptome.</title>
        <authorList>
            <person name="Meera S.P."/>
            <person name="Sreeshan A."/>
            <person name="Augustine A."/>
        </authorList>
    </citation>
    <scope>NUCLEOTIDE SEQUENCE</scope>
    <source>
        <tissue evidence="1">Leaf</tissue>
    </source>
</reference>
<accession>A0A2P2JQF2</accession>
<protein>
    <submittedName>
        <fullName evidence="1">Uncharacterized protein</fullName>
    </submittedName>
</protein>
<evidence type="ECO:0000313" key="1">
    <source>
        <dbReference type="EMBL" id="MBW95694.1"/>
    </source>
</evidence>
<organism evidence="1">
    <name type="scientific">Rhizophora mucronata</name>
    <name type="common">Asiatic mangrove</name>
    <dbReference type="NCBI Taxonomy" id="61149"/>
    <lineage>
        <taxon>Eukaryota</taxon>
        <taxon>Viridiplantae</taxon>
        <taxon>Streptophyta</taxon>
        <taxon>Embryophyta</taxon>
        <taxon>Tracheophyta</taxon>
        <taxon>Spermatophyta</taxon>
        <taxon>Magnoliopsida</taxon>
        <taxon>eudicotyledons</taxon>
        <taxon>Gunneridae</taxon>
        <taxon>Pentapetalae</taxon>
        <taxon>rosids</taxon>
        <taxon>fabids</taxon>
        <taxon>Malpighiales</taxon>
        <taxon>Rhizophoraceae</taxon>
        <taxon>Rhizophora</taxon>
    </lineage>
</organism>
<dbReference type="EMBL" id="GGEC01015211">
    <property type="protein sequence ID" value="MBW95694.1"/>
    <property type="molecule type" value="Transcribed_RNA"/>
</dbReference>